<dbReference type="Proteomes" id="UP000186030">
    <property type="component" value="Unassembled WGS sequence"/>
</dbReference>
<organism evidence="3 4">
    <name type="scientific">Geobacillus proteiniphilus</name>
    <dbReference type="NCBI Taxonomy" id="860353"/>
    <lineage>
        <taxon>Bacteria</taxon>
        <taxon>Bacillati</taxon>
        <taxon>Bacillota</taxon>
        <taxon>Bacilli</taxon>
        <taxon>Bacillales</taxon>
        <taxon>Anoxybacillaceae</taxon>
        <taxon>Geobacillus</taxon>
    </lineage>
</organism>
<dbReference type="PANTHER" id="PTHR37828">
    <property type="entry name" value="GSR2449 PROTEIN"/>
    <property type="match status" value="1"/>
</dbReference>
<name>A0A1Q5T3M7_9BACL</name>
<dbReference type="Gene3D" id="3.30.70.1060">
    <property type="entry name" value="Dimeric alpha+beta barrel"/>
    <property type="match status" value="1"/>
</dbReference>
<dbReference type="SUPFAM" id="SSF54909">
    <property type="entry name" value="Dimeric alpha+beta barrel"/>
    <property type="match status" value="1"/>
</dbReference>
<dbReference type="InterPro" id="IPR011008">
    <property type="entry name" value="Dimeric_a/b-barrel"/>
</dbReference>
<reference evidence="4" key="2">
    <citation type="submission" date="2017-01" db="EMBL/GenBank/DDBJ databases">
        <title>Genome sequencing and annotation of Geobacillus sp. 1017, a Hydrocarbon-Oxidizing Thermophilic Bacterium Isolated from a Heavy Oil Reservoir (China).</title>
        <authorList>
            <person name="Kadnikov V.V."/>
            <person name="Mardanov A.V."/>
            <person name="Poltaraus A.B."/>
            <person name="Sokolova D.S."/>
            <person name="Semenova E.M."/>
            <person name="Ravin N.V."/>
            <person name="Tourova T.P."/>
            <person name="Nazina T.N."/>
        </authorList>
    </citation>
    <scope>NUCLEOTIDE SEQUENCE [LARGE SCALE GENOMIC DNA]</scope>
    <source>
        <strain evidence="4">1017</strain>
    </source>
</reference>
<evidence type="ECO:0000259" key="2">
    <source>
        <dbReference type="Pfam" id="PF03795"/>
    </source>
</evidence>
<evidence type="ECO:0000313" key="3">
    <source>
        <dbReference type="EMBL" id="OKO94830.1"/>
    </source>
</evidence>
<dbReference type="RefSeq" id="WP_074043460.1">
    <property type="nucleotide sequence ID" value="NZ_MQMG01000013.1"/>
</dbReference>
<feature type="domain" description="YCII-related" evidence="2">
    <location>
        <begin position="16"/>
        <end position="82"/>
    </location>
</feature>
<dbReference type="PANTHER" id="PTHR37828:SF1">
    <property type="entry name" value="YCII-RELATED DOMAIN-CONTAINING PROTEIN"/>
    <property type="match status" value="1"/>
</dbReference>
<dbReference type="AlphaFoldDB" id="A0A1Q5T3M7"/>
<reference evidence="3 4" key="1">
    <citation type="submission" date="2016-11" db="EMBL/GenBank/DDBJ databases">
        <authorList>
            <person name="Kadnikov V."/>
            <person name="Nazina T."/>
        </authorList>
    </citation>
    <scope>NUCLEOTIDE SEQUENCE [LARGE SCALE GENOMIC DNA]</scope>
    <source>
        <strain evidence="3 4">1017</strain>
    </source>
</reference>
<gene>
    <name evidence="3" type="ORF">BRO54_1385</name>
</gene>
<evidence type="ECO:0000256" key="1">
    <source>
        <dbReference type="ARBA" id="ARBA00007689"/>
    </source>
</evidence>
<comment type="caution">
    <text evidence="3">The sequence shown here is derived from an EMBL/GenBank/DDBJ whole genome shotgun (WGS) entry which is preliminary data.</text>
</comment>
<dbReference type="InterPro" id="IPR005545">
    <property type="entry name" value="YCII"/>
</dbReference>
<dbReference type="EMBL" id="MQMG01000013">
    <property type="protein sequence ID" value="OKO94830.1"/>
    <property type="molecule type" value="Genomic_DNA"/>
</dbReference>
<accession>A0A1Q5T3M7</accession>
<proteinExistence type="inferred from homology"/>
<comment type="similarity">
    <text evidence="1">Belongs to the YciI family.</text>
</comment>
<dbReference type="Pfam" id="PF03795">
    <property type="entry name" value="YCII"/>
    <property type="match status" value="1"/>
</dbReference>
<protein>
    <recommendedName>
        <fullName evidence="2">YCII-related domain-containing protein</fullName>
    </recommendedName>
</protein>
<sequence>MNKYLVFIRRTEHFTGRTLPAHRDFLASLRESGALVSAGAFTDQTGGAYILQCSSYSEAEAIIRRDPMNDPNEAIYELKEWNAS</sequence>
<evidence type="ECO:0000313" key="4">
    <source>
        <dbReference type="Proteomes" id="UP000186030"/>
    </source>
</evidence>